<dbReference type="SUPFAM" id="SSF100950">
    <property type="entry name" value="NagB/RpiA/CoA transferase-like"/>
    <property type="match status" value="2"/>
</dbReference>
<comment type="caution">
    <text evidence="5">The sequence shown here is derived from an EMBL/GenBank/DDBJ whole genome shotgun (WGS) entry which is preliminary data.</text>
</comment>
<gene>
    <name evidence="5" type="ORF">C7B43_08625</name>
</gene>
<dbReference type="EMBL" id="PXYT01000016">
    <property type="protein sequence ID" value="PSR29418.1"/>
    <property type="molecule type" value="Genomic_DNA"/>
</dbReference>
<accession>A0A2T2X4P9</accession>
<dbReference type="InterPro" id="IPR026888">
    <property type="entry name" value="AcetylCoA_hyd_C"/>
</dbReference>
<dbReference type="Gene3D" id="3.30.750.70">
    <property type="entry name" value="4-hydroxybutyrate coenzyme like domains"/>
    <property type="match status" value="1"/>
</dbReference>
<dbReference type="PANTHER" id="PTHR21432:SF20">
    <property type="entry name" value="ACETYL-COA HYDROLASE"/>
    <property type="match status" value="1"/>
</dbReference>
<evidence type="ECO:0000313" key="6">
    <source>
        <dbReference type="Proteomes" id="UP000242699"/>
    </source>
</evidence>
<dbReference type="Proteomes" id="UP000242699">
    <property type="component" value="Unassembled WGS sequence"/>
</dbReference>
<dbReference type="InterPro" id="IPR037171">
    <property type="entry name" value="NagB/RpiA_transferase-like"/>
</dbReference>
<evidence type="ECO:0000259" key="4">
    <source>
        <dbReference type="Pfam" id="PF13336"/>
    </source>
</evidence>
<sequence length="427" mass="46507">MVQDVMEALAGIESGDQIYCQGMASTPTRLIEALASRSRTLTDVRLYHLHLEGPMPQVEPDLTDHLKDVSFFVGKNLRKAVNAGQSYYLPLFLSDVPWFLNRPAFHLKAAFIQVSPPDRHGYVSLGPTVEAILTAIERAETVIAQINPQVPRTLGFTHLPVSAIDYAIEVKDALPDVEPETLSDIDRQIGYYVASLIDDRATLQLGIGKIPDAVLTELIHHQDLGIHSEMIADGVMRLAEAGVITGRYKTHDVGQMVSTFALGSRELYTFLDDNPSVAMRPVDYTNNTAVIRQQPGMTSINSAVEVDITGQVAAESIGSHIISGVGGQMDFVRGASLAPRGKSIIALPSRTSTGISRIVATLHPGAAVTTTRNHVQYVVTEYGIAELHGKTLDERAQALIRIAHPEDRPDLVLQGRRTIPGFRGTLE</sequence>
<dbReference type="GO" id="GO:0006083">
    <property type="term" value="P:acetate metabolic process"/>
    <property type="evidence" value="ECO:0007669"/>
    <property type="project" value="InterPro"/>
</dbReference>
<evidence type="ECO:0000259" key="3">
    <source>
        <dbReference type="Pfam" id="PF02550"/>
    </source>
</evidence>
<evidence type="ECO:0000256" key="1">
    <source>
        <dbReference type="ARBA" id="ARBA00009632"/>
    </source>
</evidence>
<proteinExistence type="inferred from homology"/>
<dbReference type="GO" id="GO:0008775">
    <property type="term" value="F:acetate CoA-transferase activity"/>
    <property type="evidence" value="ECO:0007669"/>
    <property type="project" value="InterPro"/>
</dbReference>
<name>A0A2T2X4P9_9FIRM</name>
<dbReference type="Gene3D" id="3.40.1080.10">
    <property type="entry name" value="Glutaconate Coenzyme A-transferase"/>
    <property type="match status" value="1"/>
</dbReference>
<dbReference type="Gene3D" id="3.40.1080.20">
    <property type="entry name" value="Acetyl-CoA hydrolase/transferase C-terminal domain"/>
    <property type="match status" value="1"/>
</dbReference>
<organism evidence="5 6">
    <name type="scientific">Sulfobacillus benefaciens</name>
    <dbReference type="NCBI Taxonomy" id="453960"/>
    <lineage>
        <taxon>Bacteria</taxon>
        <taxon>Bacillati</taxon>
        <taxon>Bacillota</taxon>
        <taxon>Clostridia</taxon>
        <taxon>Eubacteriales</taxon>
        <taxon>Clostridiales Family XVII. Incertae Sedis</taxon>
        <taxon>Sulfobacillus</taxon>
    </lineage>
</organism>
<dbReference type="InterPro" id="IPR038460">
    <property type="entry name" value="AcetylCoA_hyd_C_sf"/>
</dbReference>
<reference evidence="5 6" key="1">
    <citation type="journal article" date="2014" name="BMC Genomics">
        <title>Comparison of environmental and isolate Sulfobacillus genomes reveals diverse carbon, sulfur, nitrogen, and hydrogen metabolisms.</title>
        <authorList>
            <person name="Justice N.B."/>
            <person name="Norman A."/>
            <person name="Brown C.T."/>
            <person name="Singh A."/>
            <person name="Thomas B.C."/>
            <person name="Banfield J.F."/>
        </authorList>
    </citation>
    <scope>NUCLEOTIDE SEQUENCE [LARGE SCALE GENOMIC DNA]</scope>
    <source>
        <strain evidence="5">AMDSBA1</strain>
    </source>
</reference>
<dbReference type="Pfam" id="PF13336">
    <property type="entry name" value="AcetylCoA_hyd_C"/>
    <property type="match status" value="1"/>
</dbReference>
<dbReference type="PANTHER" id="PTHR21432">
    <property type="entry name" value="ACETYL-COA HYDROLASE-RELATED"/>
    <property type="match status" value="1"/>
</dbReference>
<feature type="domain" description="Acetyl-CoA hydrolase/transferase C-terminal" evidence="4">
    <location>
        <begin position="263"/>
        <end position="412"/>
    </location>
</feature>
<evidence type="ECO:0000256" key="2">
    <source>
        <dbReference type="ARBA" id="ARBA00022679"/>
    </source>
</evidence>
<dbReference type="InterPro" id="IPR003702">
    <property type="entry name" value="ActCoA_hydro_N"/>
</dbReference>
<dbReference type="InterPro" id="IPR046433">
    <property type="entry name" value="ActCoA_hydro"/>
</dbReference>
<dbReference type="AlphaFoldDB" id="A0A2T2X4P9"/>
<dbReference type="Pfam" id="PF02550">
    <property type="entry name" value="AcetylCoA_hydro"/>
    <property type="match status" value="1"/>
</dbReference>
<evidence type="ECO:0000313" key="5">
    <source>
        <dbReference type="EMBL" id="PSR29418.1"/>
    </source>
</evidence>
<feature type="domain" description="Acetyl-CoA hydrolase/transferase N-terminal" evidence="3">
    <location>
        <begin position="7"/>
        <end position="168"/>
    </location>
</feature>
<protein>
    <submittedName>
        <fullName evidence="5">4-hydroxybutyrate CoA-transferase</fullName>
    </submittedName>
</protein>
<comment type="similarity">
    <text evidence="1">Belongs to the acetyl-CoA hydrolase/transferase family.</text>
</comment>
<keyword evidence="2 5" id="KW-0808">Transferase</keyword>